<sequence length="100" mass="11484">MHRFWCDDGFGHPPTKKRNKGATIVLAFFSFYQLLTKLSPYPRGILDSLTNSSSHSAETIVRLHTEAFRQPGLSRLCMCKYCFRRPQHSIPIPSIHLDHA</sequence>
<dbReference type="AlphaFoldDB" id="A0A370C2P8"/>
<dbReference type="VEuPathDB" id="FungiDB:M747DRAFT_49985"/>
<organism evidence="1 2">
    <name type="scientific">Aspergillus niger ATCC 13496</name>
    <dbReference type="NCBI Taxonomy" id="1353008"/>
    <lineage>
        <taxon>Eukaryota</taxon>
        <taxon>Fungi</taxon>
        <taxon>Dikarya</taxon>
        <taxon>Ascomycota</taxon>
        <taxon>Pezizomycotina</taxon>
        <taxon>Eurotiomycetes</taxon>
        <taxon>Eurotiomycetidae</taxon>
        <taxon>Eurotiales</taxon>
        <taxon>Aspergillaceae</taxon>
        <taxon>Aspergillus</taxon>
        <taxon>Aspergillus subgen. Circumdati</taxon>
    </lineage>
</organism>
<proteinExistence type="predicted"/>
<name>A0A370C2P8_ASPNG</name>
<evidence type="ECO:0000313" key="2">
    <source>
        <dbReference type="Proteomes" id="UP000253845"/>
    </source>
</evidence>
<dbReference type="Proteomes" id="UP000253845">
    <property type="component" value="Unassembled WGS sequence"/>
</dbReference>
<gene>
    <name evidence="1" type="ORF">M747DRAFT_49985</name>
</gene>
<reference evidence="1 2" key="1">
    <citation type="submission" date="2018-07" db="EMBL/GenBank/DDBJ databases">
        <title>Section-level genome sequencing of Aspergillus section Nigri to investigate inter- and intra-species variation.</title>
        <authorList>
            <consortium name="DOE Joint Genome Institute"/>
            <person name="Vesth T.C."/>
            <person name="Nybo J.L."/>
            <person name="Theobald S."/>
            <person name="Frisvad J.C."/>
            <person name="Larsen T.O."/>
            <person name="Nielsen K.F."/>
            <person name="Hoof J.B."/>
            <person name="Brandl J."/>
            <person name="Salamov A."/>
            <person name="Riley R."/>
            <person name="Gladden J.M."/>
            <person name="Phatale P."/>
            <person name="Nielsen M.T."/>
            <person name="Lyhne E.K."/>
            <person name="Kogle M.E."/>
            <person name="Strasser K."/>
            <person name="McDonnell E."/>
            <person name="Barry K."/>
            <person name="Clum A."/>
            <person name="Chen C."/>
            <person name="Nolan M."/>
            <person name="Sandor L."/>
            <person name="Kuo A."/>
            <person name="Lipzen A."/>
            <person name="Hainaut M."/>
            <person name="Drula E."/>
            <person name="Tsang A."/>
            <person name="Magnuson J.K."/>
            <person name="Henrissat B."/>
            <person name="Wiebenga A."/>
            <person name="Simmons B.A."/>
            <person name="Makela M.R."/>
            <person name="De vries R.P."/>
            <person name="Grigoriev I.V."/>
            <person name="Mortensen U.H."/>
            <person name="Baker S.E."/>
            <person name="Andersen M.R."/>
        </authorList>
    </citation>
    <scope>NUCLEOTIDE SEQUENCE [LARGE SCALE GENOMIC DNA]</scope>
    <source>
        <strain evidence="1 2">ATCC 13496</strain>
    </source>
</reference>
<accession>A0A370C2P8</accession>
<protein>
    <submittedName>
        <fullName evidence="1">Uncharacterized protein</fullName>
    </submittedName>
</protein>
<dbReference type="EMBL" id="KZ851917">
    <property type="protein sequence ID" value="RDH19892.1"/>
    <property type="molecule type" value="Genomic_DNA"/>
</dbReference>
<evidence type="ECO:0000313" key="1">
    <source>
        <dbReference type="EMBL" id="RDH19892.1"/>
    </source>
</evidence>